<accession>A0A1U9K8P6</accession>
<evidence type="ECO:0000256" key="5">
    <source>
        <dbReference type="SAM" id="Phobius"/>
    </source>
</evidence>
<dbReference type="KEGG" id="ntr:B0W44_12310"/>
<evidence type="ECO:0000256" key="2">
    <source>
        <dbReference type="ARBA" id="ARBA00022692"/>
    </source>
</evidence>
<dbReference type="STRING" id="1471761.B0W44_12310"/>
<dbReference type="InterPro" id="IPR019820">
    <property type="entry name" value="Sec-indep_translocase_CS"/>
</dbReference>
<feature type="transmembrane region" description="Helical" evidence="5">
    <location>
        <begin position="70"/>
        <end position="100"/>
    </location>
</feature>
<dbReference type="GO" id="GO:0043953">
    <property type="term" value="P:protein transport by the Tat complex"/>
    <property type="evidence" value="ECO:0007669"/>
    <property type="project" value="TreeGrafter"/>
</dbReference>
<dbReference type="GO" id="GO:0033281">
    <property type="term" value="C:TAT protein transport complex"/>
    <property type="evidence" value="ECO:0007669"/>
    <property type="project" value="TreeGrafter"/>
</dbReference>
<proteinExistence type="predicted"/>
<organism evidence="6 7">
    <name type="scientific">Novibacillus thermophilus</name>
    <dbReference type="NCBI Taxonomy" id="1471761"/>
    <lineage>
        <taxon>Bacteria</taxon>
        <taxon>Bacillati</taxon>
        <taxon>Bacillota</taxon>
        <taxon>Bacilli</taxon>
        <taxon>Bacillales</taxon>
        <taxon>Thermoactinomycetaceae</taxon>
        <taxon>Novibacillus</taxon>
    </lineage>
</organism>
<dbReference type="GO" id="GO:0009977">
    <property type="term" value="F:proton motive force dependent protein transmembrane transporter activity"/>
    <property type="evidence" value="ECO:0007669"/>
    <property type="project" value="TreeGrafter"/>
</dbReference>
<feature type="transmembrane region" description="Helical" evidence="5">
    <location>
        <begin position="6"/>
        <end position="25"/>
    </location>
</feature>
<keyword evidence="7" id="KW-1185">Reference proteome</keyword>
<feature type="transmembrane region" description="Helical" evidence="5">
    <location>
        <begin position="37"/>
        <end position="58"/>
    </location>
</feature>
<gene>
    <name evidence="6" type="ORF">B0W44_12310</name>
</gene>
<dbReference type="AlphaFoldDB" id="A0A1U9K8P6"/>
<keyword evidence="3 5" id="KW-1133">Transmembrane helix</keyword>
<dbReference type="PROSITE" id="PS01218">
    <property type="entry name" value="TATC"/>
    <property type="match status" value="1"/>
</dbReference>
<evidence type="ECO:0000256" key="4">
    <source>
        <dbReference type="ARBA" id="ARBA00023136"/>
    </source>
</evidence>
<reference evidence="6 7" key="1">
    <citation type="journal article" date="2015" name="Int. J. Syst. Evol. Microbiol.">
        <title>Novibacillus thermophilus gen. nov., sp. nov., a Gram-staining-negative and moderately thermophilic member of the family Thermoactinomycetaceae.</title>
        <authorList>
            <person name="Yang G."/>
            <person name="Chen J."/>
            <person name="Zhou S."/>
        </authorList>
    </citation>
    <scope>NUCLEOTIDE SEQUENCE [LARGE SCALE GENOMIC DNA]</scope>
    <source>
        <strain evidence="6 7">SG-1</strain>
    </source>
</reference>
<keyword evidence="2 5" id="KW-0812">Transmembrane</keyword>
<sequence>MVFVQLIFPFILSLSDGMFNVMITVEGYFKFLFRITVPFALLFELPVGAMFLTTLGVLTPDHMKNIRKYAYFAIMVVSTLLTPPDFLLPLLVSVPFILLYEASIHLSKASIEKKQEQLKTFMQQESI</sequence>
<dbReference type="EMBL" id="CP019699">
    <property type="protein sequence ID" value="AQS56425.1"/>
    <property type="molecule type" value="Genomic_DNA"/>
</dbReference>
<name>A0A1U9K8P6_9BACL</name>
<evidence type="ECO:0000313" key="7">
    <source>
        <dbReference type="Proteomes" id="UP000188603"/>
    </source>
</evidence>
<dbReference type="InterPro" id="IPR002033">
    <property type="entry name" value="TatC"/>
</dbReference>
<dbReference type="PANTHER" id="PTHR30371:SF4">
    <property type="entry name" value="SEC-INDEPENDENT PROTEIN TRANSLOCASE PROTEIN TATCD"/>
    <property type="match status" value="1"/>
</dbReference>
<dbReference type="GO" id="GO:0065002">
    <property type="term" value="P:intracellular protein transmembrane transport"/>
    <property type="evidence" value="ECO:0007669"/>
    <property type="project" value="TreeGrafter"/>
</dbReference>
<dbReference type="Proteomes" id="UP000188603">
    <property type="component" value="Chromosome"/>
</dbReference>
<evidence type="ECO:0000313" key="6">
    <source>
        <dbReference type="EMBL" id="AQS56425.1"/>
    </source>
</evidence>
<keyword evidence="4 5" id="KW-0472">Membrane</keyword>
<protein>
    <recommendedName>
        <fullName evidence="8">Sec-independent protein translocase protein TatC</fullName>
    </recommendedName>
</protein>
<evidence type="ECO:0000256" key="1">
    <source>
        <dbReference type="ARBA" id="ARBA00004141"/>
    </source>
</evidence>
<evidence type="ECO:0000256" key="3">
    <source>
        <dbReference type="ARBA" id="ARBA00022989"/>
    </source>
</evidence>
<dbReference type="PANTHER" id="PTHR30371">
    <property type="entry name" value="SEC-INDEPENDENT PROTEIN TRANSLOCASE PROTEIN TATC"/>
    <property type="match status" value="1"/>
</dbReference>
<comment type="subcellular location">
    <subcellularLocation>
        <location evidence="1">Membrane</location>
        <topology evidence="1">Multi-pass membrane protein</topology>
    </subcellularLocation>
</comment>
<evidence type="ECO:0008006" key="8">
    <source>
        <dbReference type="Google" id="ProtNLM"/>
    </source>
</evidence>
<dbReference type="Pfam" id="PF00902">
    <property type="entry name" value="TatC"/>
    <property type="match status" value="1"/>
</dbReference>